<dbReference type="PANTHER" id="PTHR37078">
    <property type="entry name" value="NODULE CYSTEINE-RICH (NCR) SECRETED PEPTIDE"/>
    <property type="match status" value="1"/>
</dbReference>
<sequence>MGIVIINKNKLHVLVLLVVLIASSVAEKTSVVEGRTLSMKPLQGKQKRKFRIGTINLYKLMFNFSFYSMWNLDVEDSCILWHLILCDEIAEYSKNLASLGVVCKCCDGDGGGCRSTWTESCSNLQCSPWKSHFIIS</sequence>
<keyword evidence="1" id="KW-0732">Signal</keyword>
<dbReference type="Proteomes" id="UP001374535">
    <property type="component" value="Chromosome 3"/>
</dbReference>
<keyword evidence="3" id="KW-1185">Reference proteome</keyword>
<evidence type="ECO:0000256" key="1">
    <source>
        <dbReference type="SAM" id="SignalP"/>
    </source>
</evidence>
<name>A0AAQ3NZP3_VIGMU</name>
<dbReference type="PANTHER" id="PTHR37078:SF6">
    <property type="entry name" value="NODULE CYSTEINE-RICH (NCR) SECRETED PEPTIDE"/>
    <property type="match status" value="1"/>
</dbReference>
<feature type="signal peptide" evidence="1">
    <location>
        <begin position="1"/>
        <end position="26"/>
    </location>
</feature>
<evidence type="ECO:0000313" key="2">
    <source>
        <dbReference type="EMBL" id="WVZ17737.1"/>
    </source>
</evidence>
<proteinExistence type="predicted"/>
<protein>
    <submittedName>
        <fullName evidence="2">Uncharacterized protein</fullName>
    </submittedName>
</protein>
<evidence type="ECO:0000313" key="3">
    <source>
        <dbReference type="Proteomes" id="UP001374535"/>
    </source>
</evidence>
<dbReference type="AlphaFoldDB" id="A0AAQ3NZP3"/>
<feature type="chain" id="PRO_5042920738" evidence="1">
    <location>
        <begin position="27"/>
        <end position="136"/>
    </location>
</feature>
<gene>
    <name evidence="2" type="ORF">V8G54_010719</name>
</gene>
<accession>A0AAQ3NZP3</accession>
<organism evidence="2 3">
    <name type="scientific">Vigna mungo</name>
    <name type="common">Black gram</name>
    <name type="synonym">Phaseolus mungo</name>
    <dbReference type="NCBI Taxonomy" id="3915"/>
    <lineage>
        <taxon>Eukaryota</taxon>
        <taxon>Viridiplantae</taxon>
        <taxon>Streptophyta</taxon>
        <taxon>Embryophyta</taxon>
        <taxon>Tracheophyta</taxon>
        <taxon>Spermatophyta</taxon>
        <taxon>Magnoliopsida</taxon>
        <taxon>eudicotyledons</taxon>
        <taxon>Gunneridae</taxon>
        <taxon>Pentapetalae</taxon>
        <taxon>rosids</taxon>
        <taxon>fabids</taxon>
        <taxon>Fabales</taxon>
        <taxon>Fabaceae</taxon>
        <taxon>Papilionoideae</taxon>
        <taxon>50 kb inversion clade</taxon>
        <taxon>NPAAA clade</taxon>
        <taxon>indigoferoid/millettioid clade</taxon>
        <taxon>Phaseoleae</taxon>
        <taxon>Vigna</taxon>
    </lineage>
</organism>
<reference evidence="2 3" key="1">
    <citation type="journal article" date="2023" name="Life. Sci Alliance">
        <title>Evolutionary insights into 3D genome organization and epigenetic landscape of Vigna mungo.</title>
        <authorList>
            <person name="Junaid A."/>
            <person name="Singh B."/>
            <person name="Bhatia S."/>
        </authorList>
    </citation>
    <scope>NUCLEOTIDE SEQUENCE [LARGE SCALE GENOMIC DNA]</scope>
    <source>
        <strain evidence="2">Urdbean</strain>
    </source>
</reference>
<dbReference type="EMBL" id="CP144698">
    <property type="protein sequence ID" value="WVZ17737.1"/>
    <property type="molecule type" value="Genomic_DNA"/>
</dbReference>